<dbReference type="PANTHER" id="PTHR13593:SF113">
    <property type="entry name" value="SI:DKEY-266F7.9"/>
    <property type="match status" value="1"/>
</dbReference>
<dbReference type="GO" id="GO:0008081">
    <property type="term" value="F:phosphoric diester hydrolase activity"/>
    <property type="evidence" value="ECO:0007669"/>
    <property type="project" value="InterPro"/>
</dbReference>
<accession>A0A0N5AVE4</accession>
<evidence type="ECO:0000259" key="1">
    <source>
        <dbReference type="SMART" id="SM00148"/>
    </source>
</evidence>
<evidence type="ECO:0000313" key="3">
    <source>
        <dbReference type="WBParaSite" id="SMUV_0000886101-mRNA-1"/>
    </source>
</evidence>
<dbReference type="SUPFAM" id="SSF51695">
    <property type="entry name" value="PLC-like phosphodiesterases"/>
    <property type="match status" value="1"/>
</dbReference>
<sequence>MTDVWMTNLPPEISRRPLNRIVIPGSHDSCADVLFAEYPVANDATSTIHRFGRMPFGRQVIRRWALTQRLNVYDQLQSGIRYFDMRVSVPDCPFVKGMRVLHALYGRTLEHILREMQDFLNTHPKEIIILDFNHFYNFDNDSSAEFLKMLEMIFGLDSFCPKCEGYEVSLEFMWKNRYQIIVISSNLFCFEGASWIWRPDTITSPYPNVNRLDLLFKALEEALEHRKFSSNGFFVTQAILTARIRDVCLHPFSSLEETFARKCTQQTISWISNYVKPSFFNIIICDFIEVGNYCEAVIALNF</sequence>
<dbReference type="InterPro" id="IPR000909">
    <property type="entry name" value="PLipase_C_PInositol-sp_X_dom"/>
</dbReference>
<organism evidence="2 3">
    <name type="scientific">Syphacia muris</name>
    <dbReference type="NCBI Taxonomy" id="451379"/>
    <lineage>
        <taxon>Eukaryota</taxon>
        <taxon>Metazoa</taxon>
        <taxon>Ecdysozoa</taxon>
        <taxon>Nematoda</taxon>
        <taxon>Chromadorea</taxon>
        <taxon>Rhabditida</taxon>
        <taxon>Spirurina</taxon>
        <taxon>Oxyuridomorpha</taxon>
        <taxon>Oxyuroidea</taxon>
        <taxon>Oxyuridae</taxon>
        <taxon>Syphacia</taxon>
    </lineage>
</organism>
<dbReference type="Proteomes" id="UP000046393">
    <property type="component" value="Unplaced"/>
</dbReference>
<dbReference type="AlphaFoldDB" id="A0A0N5AVE4"/>
<dbReference type="PROSITE" id="PS50007">
    <property type="entry name" value="PIPLC_X_DOMAIN"/>
    <property type="match status" value="1"/>
</dbReference>
<protein>
    <submittedName>
        <fullName evidence="3">PLCXc domain-containing protein</fullName>
    </submittedName>
</protein>
<evidence type="ECO:0000313" key="2">
    <source>
        <dbReference type="Proteomes" id="UP000046393"/>
    </source>
</evidence>
<dbReference type="SMART" id="SM00148">
    <property type="entry name" value="PLCXc"/>
    <property type="match status" value="1"/>
</dbReference>
<proteinExistence type="predicted"/>
<reference evidence="3" key="1">
    <citation type="submission" date="2017-02" db="UniProtKB">
        <authorList>
            <consortium name="WormBaseParasite"/>
        </authorList>
    </citation>
    <scope>IDENTIFICATION</scope>
</reference>
<name>A0A0N5AVE4_9BILA</name>
<dbReference type="InterPro" id="IPR017946">
    <property type="entry name" value="PLC-like_Pdiesterase_TIM-brl"/>
</dbReference>
<dbReference type="STRING" id="451379.A0A0N5AVE4"/>
<dbReference type="WBParaSite" id="SMUV_0000886101-mRNA-1">
    <property type="protein sequence ID" value="SMUV_0000886101-mRNA-1"/>
    <property type="gene ID" value="SMUV_0000886101"/>
</dbReference>
<dbReference type="GO" id="GO:0006629">
    <property type="term" value="P:lipid metabolic process"/>
    <property type="evidence" value="ECO:0007669"/>
    <property type="project" value="InterPro"/>
</dbReference>
<feature type="domain" description="Phosphatidylinositol-specific phospholipase C X" evidence="1">
    <location>
        <begin position="12"/>
        <end position="185"/>
    </location>
</feature>
<dbReference type="PANTHER" id="PTHR13593">
    <property type="match status" value="1"/>
</dbReference>
<dbReference type="InterPro" id="IPR051057">
    <property type="entry name" value="PI-PLC_domain"/>
</dbReference>
<keyword evidence="2" id="KW-1185">Reference proteome</keyword>
<dbReference type="Gene3D" id="3.20.20.190">
    <property type="entry name" value="Phosphatidylinositol (PI) phosphodiesterase"/>
    <property type="match status" value="1"/>
</dbReference>